<dbReference type="AlphaFoldDB" id="A0A9W6WSC7"/>
<feature type="transmembrane region" description="Helical" evidence="1">
    <location>
        <begin position="234"/>
        <end position="253"/>
    </location>
</feature>
<protein>
    <submittedName>
        <fullName evidence="3">Unnamed protein product</fullName>
    </submittedName>
</protein>
<keyword evidence="1" id="KW-1133">Transmembrane helix</keyword>
<keyword evidence="2" id="KW-0732">Signal</keyword>
<gene>
    <name evidence="3" type="ORF">Plil01_000498700</name>
</gene>
<comment type="caution">
    <text evidence="3">The sequence shown here is derived from an EMBL/GenBank/DDBJ whole genome shotgun (WGS) entry which is preliminary data.</text>
</comment>
<evidence type="ECO:0000256" key="2">
    <source>
        <dbReference type="SAM" id="SignalP"/>
    </source>
</evidence>
<name>A0A9W6WSC7_9STRA</name>
<keyword evidence="1" id="KW-0812">Transmembrane</keyword>
<reference evidence="3" key="1">
    <citation type="submission" date="2023-04" db="EMBL/GenBank/DDBJ databases">
        <title>Phytophthora lilii NBRC 32176.</title>
        <authorList>
            <person name="Ichikawa N."/>
            <person name="Sato H."/>
            <person name="Tonouchi N."/>
        </authorList>
    </citation>
    <scope>NUCLEOTIDE SEQUENCE</scope>
    <source>
        <strain evidence="3">NBRC 32176</strain>
    </source>
</reference>
<feature type="chain" id="PRO_5040783730" evidence="2">
    <location>
        <begin position="21"/>
        <end position="353"/>
    </location>
</feature>
<dbReference type="Proteomes" id="UP001165083">
    <property type="component" value="Unassembled WGS sequence"/>
</dbReference>
<dbReference type="OrthoDB" id="120669at2759"/>
<accession>A0A9W6WSC7</accession>
<evidence type="ECO:0000313" key="3">
    <source>
        <dbReference type="EMBL" id="GMF14880.1"/>
    </source>
</evidence>
<organism evidence="3 4">
    <name type="scientific">Phytophthora lilii</name>
    <dbReference type="NCBI Taxonomy" id="2077276"/>
    <lineage>
        <taxon>Eukaryota</taxon>
        <taxon>Sar</taxon>
        <taxon>Stramenopiles</taxon>
        <taxon>Oomycota</taxon>
        <taxon>Peronosporomycetes</taxon>
        <taxon>Peronosporales</taxon>
        <taxon>Peronosporaceae</taxon>
        <taxon>Phytophthora</taxon>
    </lineage>
</organism>
<feature type="transmembrane region" description="Helical" evidence="1">
    <location>
        <begin position="274"/>
        <end position="294"/>
    </location>
</feature>
<proteinExistence type="predicted"/>
<feature type="signal peptide" evidence="2">
    <location>
        <begin position="1"/>
        <end position="20"/>
    </location>
</feature>
<dbReference type="EMBL" id="BSXW01000209">
    <property type="protein sequence ID" value="GMF14880.1"/>
    <property type="molecule type" value="Genomic_DNA"/>
</dbReference>
<feature type="transmembrane region" description="Helical" evidence="1">
    <location>
        <begin position="314"/>
        <end position="335"/>
    </location>
</feature>
<keyword evidence="1" id="KW-0472">Membrane</keyword>
<sequence length="353" mass="39129">MGISFLRVVLKRMIWRVCGCLQDISTDVAVCAVEIFGSLFQNVCLQNARSPSVSVLIIVTDFIQAIIETNLYIEHKFVVNGRHTMQTAVKILEGTLNLDAGKRKKLSKPQLLGSAATGLSGTSTILSPLELHPKPLKIPTHQCLPKRASKIVAASKDRVLKAEVIYLNDFPQDTNDKEAHNNPVLPGAGSSTSFAPAPLTQIDDVEIPHRHHAKLLSQALRLVFASEVLVFAEYAEFACSVLYGLYTALLYRLPYAKYNFFLARLPPDQFRSSIANSFTYAALEGVTMLLLFQLVRAKYGVSTFHQLAFVLEKYWMSVQGKLVGSLALLFLLGTIHQGTDLTLAFNWDQMNKS</sequence>
<evidence type="ECO:0000313" key="4">
    <source>
        <dbReference type="Proteomes" id="UP001165083"/>
    </source>
</evidence>
<evidence type="ECO:0000256" key="1">
    <source>
        <dbReference type="SAM" id="Phobius"/>
    </source>
</evidence>
<keyword evidence="4" id="KW-1185">Reference proteome</keyword>